<sequence length="64" mass="7243">MNSPDLKQRVTQKAERYKFAGASDEEKSELLKDVLAMANTHQDGTGHLLLGFKERALILQRSWA</sequence>
<evidence type="ECO:0000313" key="1">
    <source>
        <dbReference type="EMBL" id="SOD54748.1"/>
    </source>
</evidence>
<dbReference type="Gene3D" id="3.30.950.30">
    <property type="entry name" value="Schlafen, AAA domain"/>
    <property type="match status" value="1"/>
</dbReference>
<evidence type="ECO:0000313" key="2">
    <source>
        <dbReference type="Proteomes" id="UP000219374"/>
    </source>
</evidence>
<name>A0A286D7X3_9GAMM</name>
<dbReference type="OrthoDB" id="346095at2"/>
<organism evidence="1 2">
    <name type="scientific">Pseudoxanthomonas wuyuanensis</name>
    <dbReference type="NCBI Taxonomy" id="1073196"/>
    <lineage>
        <taxon>Bacteria</taxon>
        <taxon>Pseudomonadati</taxon>
        <taxon>Pseudomonadota</taxon>
        <taxon>Gammaproteobacteria</taxon>
        <taxon>Lysobacterales</taxon>
        <taxon>Lysobacteraceae</taxon>
        <taxon>Pseudoxanthomonas</taxon>
    </lineage>
</organism>
<gene>
    <name evidence="1" type="ORF">SAMN06296416_1058</name>
</gene>
<protein>
    <submittedName>
        <fullName evidence="1">Uncharacterized protein</fullName>
    </submittedName>
</protein>
<keyword evidence="2" id="KW-1185">Reference proteome</keyword>
<dbReference type="AlphaFoldDB" id="A0A286D7X3"/>
<reference evidence="1 2" key="1">
    <citation type="submission" date="2017-09" db="EMBL/GenBank/DDBJ databases">
        <authorList>
            <person name="Ehlers B."/>
            <person name="Leendertz F.H."/>
        </authorList>
    </citation>
    <scope>NUCLEOTIDE SEQUENCE [LARGE SCALE GENOMIC DNA]</scope>
    <source>
        <strain evidence="1 2">CGMCC 1.10978</strain>
    </source>
</reference>
<proteinExistence type="predicted"/>
<dbReference type="RefSeq" id="WP_097122038.1">
    <property type="nucleotide sequence ID" value="NZ_OCND01000005.1"/>
</dbReference>
<dbReference type="EMBL" id="OCND01000005">
    <property type="protein sequence ID" value="SOD54748.1"/>
    <property type="molecule type" value="Genomic_DNA"/>
</dbReference>
<dbReference type="InterPro" id="IPR038461">
    <property type="entry name" value="Schlafen_AlbA_2_dom_sf"/>
</dbReference>
<accession>A0A286D7X3</accession>
<dbReference type="Proteomes" id="UP000219374">
    <property type="component" value="Unassembled WGS sequence"/>
</dbReference>